<keyword evidence="3" id="KW-1185">Reference proteome</keyword>
<dbReference type="RefSeq" id="WP_210221391.1">
    <property type="nucleotide sequence ID" value="NZ_CP072801.1"/>
</dbReference>
<gene>
    <name evidence="2" type="ORF">J9253_13120</name>
</gene>
<feature type="chain" id="PRO_5047427647" evidence="1">
    <location>
        <begin position="29"/>
        <end position="406"/>
    </location>
</feature>
<evidence type="ECO:0000313" key="2">
    <source>
        <dbReference type="EMBL" id="QTR44951.1"/>
    </source>
</evidence>
<accession>A0ABX7WMK1</accession>
<name>A0ABX7WMK1_9GAMM</name>
<protein>
    <submittedName>
        <fullName evidence="2">Uncharacterized protein</fullName>
    </submittedName>
</protein>
<evidence type="ECO:0000313" key="3">
    <source>
        <dbReference type="Proteomes" id="UP000672039"/>
    </source>
</evidence>
<feature type="signal peptide" evidence="1">
    <location>
        <begin position="1"/>
        <end position="28"/>
    </location>
</feature>
<dbReference type="Proteomes" id="UP000672039">
    <property type="component" value="Chromosome"/>
</dbReference>
<evidence type="ECO:0000256" key="1">
    <source>
        <dbReference type="SAM" id="SignalP"/>
    </source>
</evidence>
<proteinExistence type="predicted"/>
<keyword evidence="1" id="KW-0732">Signal</keyword>
<dbReference type="EMBL" id="CP072801">
    <property type="protein sequence ID" value="QTR44951.1"/>
    <property type="molecule type" value="Genomic_DNA"/>
</dbReference>
<reference evidence="2 3" key="1">
    <citation type="submission" date="2021-04" db="EMBL/GenBank/DDBJ databases">
        <title>Genomics, taxonomy and metabolism of representatives of sulfur bacteria of the genus Thiothrix: Thiothrix fructosivorans QT, Thiothrix unzii A1T and three new species, Thiothrix subterranea sp. nov., Thiothrix litoralis sp. nov. and 'Candidatus Thiothrix anitrata' sp. nov.</title>
        <authorList>
            <person name="Ravin N.V."/>
            <person name="Smolyakov D."/>
            <person name="Rudenko T.S."/>
            <person name="Mardanov A.V."/>
            <person name="Beletsky A.V."/>
            <person name="Markov N.D."/>
            <person name="Fomenkov A.I."/>
            <person name="Roberts R.J."/>
            <person name="Karnachuk O.V."/>
            <person name="Novikov A."/>
            <person name="Grabovich M.Y."/>
        </authorList>
    </citation>
    <scope>NUCLEOTIDE SEQUENCE [LARGE SCALE GENOMIC DNA]</scope>
    <source>
        <strain evidence="2 3">AS</strain>
    </source>
</reference>
<sequence length="406" mass="44365">MSGWQFDRWLRCCLGLLMLGATSASVLAADQVSEVDFGQSLELAAQACEAGDNAGLEKASGEIRQLLAALPSLDVAWRQYVEQWLLLFQYGVCRPEQIQRNKLSMDGQHVPAAESNGAASFSVAVGYLDNVNLGTRHERLSINNPFGNGKIELEVDESSRPLSSSFVNIRGGYQVLNTHGGLDYVAAQKQFYPDVPKNNITGFAAGRQWLSAQEGREAQIAFVGDGRGNARGSIGGRYQKILGAQALKVLEAGLRYDIYPEQKGLEALLTDLSIKQQYPLQARGKLLTDITLTYDHALGERPGGGRAELELSGNWEGEAIAGWQPSLGATLAYKRDFDPYNQVLFGDSVRNQVRTGLDIGLAKKISKNKRLLLQYNMDRIQDSEIPLFDLPVGNTVSLAIEGNLSK</sequence>
<organism evidence="2 3">
    <name type="scientific">Thiothrix litoralis</name>
    <dbReference type="NCBI Taxonomy" id="2891210"/>
    <lineage>
        <taxon>Bacteria</taxon>
        <taxon>Pseudomonadati</taxon>
        <taxon>Pseudomonadota</taxon>
        <taxon>Gammaproteobacteria</taxon>
        <taxon>Thiotrichales</taxon>
        <taxon>Thiotrichaceae</taxon>
        <taxon>Thiothrix</taxon>
    </lineage>
</organism>